<evidence type="ECO:0000256" key="2">
    <source>
        <dbReference type="ARBA" id="ARBA00022679"/>
    </source>
</evidence>
<name>A0AAF0WPV3_DAUCS</name>
<dbReference type="PROSITE" id="PS50158">
    <property type="entry name" value="ZF_CCHC"/>
    <property type="match status" value="1"/>
</dbReference>
<evidence type="ECO:0000256" key="4">
    <source>
        <dbReference type="ARBA" id="ARBA00022722"/>
    </source>
</evidence>
<feature type="domain" description="Reverse transcriptase" evidence="11">
    <location>
        <begin position="619"/>
        <end position="798"/>
    </location>
</feature>
<dbReference type="FunFam" id="1.10.340.70:FF:000001">
    <property type="entry name" value="Retrovirus-related Pol polyprotein from transposon gypsy-like Protein"/>
    <property type="match status" value="1"/>
</dbReference>
<feature type="domain" description="Integrase catalytic" evidence="12">
    <location>
        <begin position="1141"/>
        <end position="1275"/>
    </location>
</feature>
<feature type="region of interest" description="Disordered" evidence="9">
    <location>
        <begin position="22"/>
        <end position="79"/>
    </location>
</feature>
<feature type="compositionally biased region" description="Basic and acidic residues" evidence="9">
    <location>
        <begin position="55"/>
        <end position="66"/>
    </location>
</feature>
<evidence type="ECO:0000256" key="9">
    <source>
        <dbReference type="SAM" id="MobiDB-lite"/>
    </source>
</evidence>
<dbReference type="Pfam" id="PF17921">
    <property type="entry name" value="Integrase_H2C2"/>
    <property type="match status" value="1"/>
</dbReference>
<dbReference type="SUPFAM" id="SSF57756">
    <property type="entry name" value="Retrovirus zinc finger-like domains"/>
    <property type="match status" value="1"/>
</dbReference>
<dbReference type="InterPro" id="IPR012337">
    <property type="entry name" value="RNaseH-like_sf"/>
</dbReference>
<feature type="compositionally biased region" description="Polar residues" evidence="9">
    <location>
        <begin position="295"/>
        <end position="305"/>
    </location>
</feature>
<dbReference type="GO" id="GO:0015074">
    <property type="term" value="P:DNA integration"/>
    <property type="evidence" value="ECO:0007669"/>
    <property type="project" value="InterPro"/>
</dbReference>
<dbReference type="Gene3D" id="3.30.420.10">
    <property type="entry name" value="Ribonuclease H-like superfamily/Ribonuclease H"/>
    <property type="match status" value="1"/>
</dbReference>
<dbReference type="Gene3D" id="2.40.70.10">
    <property type="entry name" value="Acid Proteases"/>
    <property type="match status" value="1"/>
</dbReference>
<evidence type="ECO:0000256" key="7">
    <source>
        <dbReference type="ARBA" id="ARBA00022918"/>
    </source>
</evidence>
<keyword evidence="8" id="KW-0862">Zinc</keyword>
<dbReference type="Pfam" id="PF03732">
    <property type="entry name" value="Retrotrans_gag"/>
    <property type="match status" value="1"/>
</dbReference>
<dbReference type="CDD" id="cd01647">
    <property type="entry name" value="RT_LTR"/>
    <property type="match status" value="1"/>
</dbReference>
<dbReference type="CDD" id="cd00303">
    <property type="entry name" value="retropepsin_like"/>
    <property type="match status" value="1"/>
</dbReference>
<dbReference type="Pfam" id="PF00098">
    <property type="entry name" value="zf-CCHC"/>
    <property type="match status" value="1"/>
</dbReference>
<dbReference type="InterPro" id="IPR001584">
    <property type="entry name" value="Integrase_cat-core"/>
</dbReference>
<accession>A0AAF0WPV3</accession>
<dbReference type="PROSITE" id="PS50878">
    <property type="entry name" value="RT_POL"/>
    <property type="match status" value="1"/>
</dbReference>
<proteinExistence type="predicted"/>
<evidence type="ECO:0000259" key="11">
    <source>
        <dbReference type="PROSITE" id="PS50878"/>
    </source>
</evidence>
<dbReference type="PROSITE" id="PS50994">
    <property type="entry name" value="INTEGRASE"/>
    <property type="match status" value="1"/>
</dbReference>
<dbReference type="InterPro" id="IPR036397">
    <property type="entry name" value="RNaseH_sf"/>
</dbReference>
<feature type="region of interest" description="Disordered" evidence="9">
    <location>
        <begin position="254"/>
        <end position="305"/>
    </location>
</feature>
<dbReference type="SUPFAM" id="SSF56672">
    <property type="entry name" value="DNA/RNA polymerases"/>
    <property type="match status" value="1"/>
</dbReference>
<dbReference type="InterPro" id="IPR001878">
    <property type="entry name" value="Znf_CCHC"/>
</dbReference>
<feature type="region of interest" description="Disordered" evidence="9">
    <location>
        <begin position="1396"/>
        <end position="1423"/>
    </location>
</feature>
<dbReference type="SUPFAM" id="SSF53098">
    <property type="entry name" value="Ribonuclease H-like"/>
    <property type="match status" value="1"/>
</dbReference>
<evidence type="ECO:0000256" key="3">
    <source>
        <dbReference type="ARBA" id="ARBA00022695"/>
    </source>
</evidence>
<dbReference type="InterPro" id="IPR005162">
    <property type="entry name" value="Retrotrans_gag_dom"/>
</dbReference>
<dbReference type="GO" id="GO:0004519">
    <property type="term" value="F:endonuclease activity"/>
    <property type="evidence" value="ECO:0007669"/>
    <property type="project" value="UniProtKB-KW"/>
</dbReference>
<evidence type="ECO:0000259" key="12">
    <source>
        <dbReference type="PROSITE" id="PS50994"/>
    </source>
</evidence>
<keyword evidence="4" id="KW-0540">Nuclease</keyword>
<feature type="compositionally biased region" description="Polar residues" evidence="9">
    <location>
        <begin position="260"/>
        <end position="275"/>
    </location>
</feature>
<keyword evidence="6" id="KW-0378">Hydrolase</keyword>
<evidence type="ECO:0000313" key="14">
    <source>
        <dbReference type="Proteomes" id="UP000077755"/>
    </source>
</evidence>
<evidence type="ECO:0000313" key="13">
    <source>
        <dbReference type="EMBL" id="WOG92243.1"/>
    </source>
</evidence>
<dbReference type="GO" id="GO:0003964">
    <property type="term" value="F:RNA-directed DNA polymerase activity"/>
    <property type="evidence" value="ECO:0007669"/>
    <property type="project" value="UniProtKB-KW"/>
</dbReference>
<dbReference type="PANTHER" id="PTHR35046">
    <property type="entry name" value="ZINC KNUCKLE (CCHC-TYPE) FAMILY PROTEIN"/>
    <property type="match status" value="1"/>
</dbReference>
<keyword evidence="2" id="KW-0808">Transferase</keyword>
<dbReference type="Pfam" id="PF00078">
    <property type="entry name" value="RVT_1"/>
    <property type="match status" value="1"/>
</dbReference>
<gene>
    <name evidence="13" type="ORF">DCAR_0311506</name>
</gene>
<dbReference type="SMART" id="SM00343">
    <property type="entry name" value="ZnF_C2HC"/>
    <property type="match status" value="1"/>
</dbReference>
<dbReference type="Gene3D" id="1.10.340.70">
    <property type="match status" value="1"/>
</dbReference>
<dbReference type="InterPro" id="IPR056924">
    <property type="entry name" value="SH3_Tf2-1"/>
</dbReference>
<dbReference type="GO" id="GO:0016787">
    <property type="term" value="F:hydrolase activity"/>
    <property type="evidence" value="ECO:0007669"/>
    <property type="project" value="UniProtKB-KW"/>
</dbReference>
<reference evidence="13" key="2">
    <citation type="submission" date="2022-03" db="EMBL/GenBank/DDBJ databases">
        <title>Draft title - Genomic analysis of global carrot germplasm unveils the trajectory of domestication and the origin of high carotenoid orange carrot.</title>
        <authorList>
            <person name="Iorizzo M."/>
            <person name="Ellison S."/>
            <person name="Senalik D."/>
            <person name="Macko-Podgorni A."/>
            <person name="Grzebelus D."/>
            <person name="Bostan H."/>
            <person name="Rolling W."/>
            <person name="Curaba J."/>
            <person name="Simon P."/>
        </authorList>
    </citation>
    <scope>NUCLEOTIDE SEQUENCE</scope>
    <source>
        <tissue evidence="13">Leaf</tissue>
    </source>
</reference>
<dbReference type="Pfam" id="PF17917">
    <property type="entry name" value="RT_RNaseH"/>
    <property type="match status" value="1"/>
</dbReference>
<feature type="domain" description="CCHC-type" evidence="10">
    <location>
        <begin position="310"/>
        <end position="326"/>
    </location>
</feature>
<dbReference type="InterPro" id="IPR000477">
    <property type="entry name" value="RT_dom"/>
</dbReference>
<evidence type="ECO:0000256" key="6">
    <source>
        <dbReference type="ARBA" id="ARBA00022801"/>
    </source>
</evidence>
<dbReference type="InterPro" id="IPR041373">
    <property type="entry name" value="RT_RNaseH"/>
</dbReference>
<evidence type="ECO:0000256" key="5">
    <source>
        <dbReference type="ARBA" id="ARBA00022759"/>
    </source>
</evidence>
<evidence type="ECO:0000259" key="10">
    <source>
        <dbReference type="PROSITE" id="PS50158"/>
    </source>
</evidence>
<dbReference type="InterPro" id="IPR021109">
    <property type="entry name" value="Peptidase_aspartic_dom_sf"/>
</dbReference>
<dbReference type="EMBL" id="CP093345">
    <property type="protein sequence ID" value="WOG92243.1"/>
    <property type="molecule type" value="Genomic_DNA"/>
</dbReference>
<dbReference type="GO" id="GO:0008270">
    <property type="term" value="F:zinc ion binding"/>
    <property type="evidence" value="ECO:0007669"/>
    <property type="project" value="UniProtKB-KW"/>
</dbReference>
<dbReference type="PANTHER" id="PTHR35046:SF23">
    <property type="entry name" value="NUCLEOTIDYLTRANSFERASE, RIBONUCLEASE H"/>
    <property type="match status" value="1"/>
</dbReference>
<dbReference type="InterPro" id="IPR043128">
    <property type="entry name" value="Rev_trsase/Diguanyl_cyclase"/>
</dbReference>
<feature type="compositionally biased region" description="Polar residues" evidence="9">
    <location>
        <begin position="36"/>
        <end position="48"/>
    </location>
</feature>
<reference evidence="13" key="1">
    <citation type="journal article" date="2016" name="Nat. Genet.">
        <title>A high-quality carrot genome assembly provides new insights into carotenoid accumulation and asterid genome evolution.</title>
        <authorList>
            <person name="Iorizzo M."/>
            <person name="Ellison S."/>
            <person name="Senalik D."/>
            <person name="Zeng P."/>
            <person name="Satapoomin P."/>
            <person name="Huang J."/>
            <person name="Bowman M."/>
            <person name="Iovene M."/>
            <person name="Sanseverino W."/>
            <person name="Cavagnaro P."/>
            <person name="Yildiz M."/>
            <person name="Macko-Podgorni A."/>
            <person name="Moranska E."/>
            <person name="Grzebelus E."/>
            <person name="Grzebelus D."/>
            <person name="Ashrafi H."/>
            <person name="Zheng Z."/>
            <person name="Cheng S."/>
            <person name="Spooner D."/>
            <person name="Van Deynze A."/>
            <person name="Simon P."/>
        </authorList>
    </citation>
    <scope>NUCLEOTIDE SEQUENCE</scope>
    <source>
        <tissue evidence="13">Leaf</tissue>
    </source>
</reference>
<dbReference type="Proteomes" id="UP000077755">
    <property type="component" value="Chromosome 3"/>
</dbReference>
<dbReference type="Gene3D" id="4.10.60.10">
    <property type="entry name" value="Zinc finger, CCHC-type"/>
    <property type="match status" value="1"/>
</dbReference>
<dbReference type="InterPro" id="IPR041588">
    <property type="entry name" value="Integrase_H2C2"/>
</dbReference>
<dbReference type="Pfam" id="PF24626">
    <property type="entry name" value="SH3_Tf2-1"/>
    <property type="match status" value="1"/>
</dbReference>
<evidence type="ECO:0000256" key="8">
    <source>
        <dbReference type="PROSITE-ProRule" id="PRU00047"/>
    </source>
</evidence>
<dbReference type="GO" id="GO:0003676">
    <property type="term" value="F:nucleic acid binding"/>
    <property type="evidence" value="ECO:0007669"/>
    <property type="project" value="InterPro"/>
</dbReference>
<dbReference type="FunFam" id="3.30.70.270:FF:000026">
    <property type="entry name" value="Transposon Ty3-G Gag-Pol polyprotein"/>
    <property type="match status" value="1"/>
</dbReference>
<protein>
    <recommendedName>
        <fullName evidence="1">RNA-directed DNA polymerase</fullName>
        <ecNumber evidence="1">2.7.7.49</ecNumber>
    </recommendedName>
</protein>
<dbReference type="Gene3D" id="3.30.70.270">
    <property type="match status" value="2"/>
</dbReference>
<keyword evidence="8" id="KW-0863">Zinc-finger</keyword>
<keyword evidence="7" id="KW-0695">RNA-directed DNA polymerase</keyword>
<keyword evidence="14" id="KW-1185">Reference proteome</keyword>
<dbReference type="InterPro" id="IPR036875">
    <property type="entry name" value="Znf_CCHC_sf"/>
</dbReference>
<sequence length="1423" mass="163445">MPPRRRNVRDIELEELRRQVEELQQQLARGAGRGHNTGSHNSENGSTTPDDEDYNPFHEESDDHSSHTSAPRRPRREFNNFQGAYNVKITIPDFEGRNHPDEFIDWLNTVERVFEYNDVHDRQKVKLVAVKLKKYASLWWEHLKKQRVRDGKAKICTWEKMKKELRKKFLPDNDKQDAFLKFHNFKQGNLSVEDYMTEFENLMMRCEVVEPEEQTIARFLGGLKEEISDVVNLQPFWTYQDVCKLALKVEKQQKPKGRNNRFSNQASGTTHSSVVRKSPPTDKGSDLKSSKKNDSTANTSRGSGTKASIKCFKCQGYGHIASECPNRKVITIFEEEIEEQTPWEAEGSGQEDEEITYEDQGESLVIRRSLNSMQAQEDSWLRSNIFHTKCTSQGKVCNVIIDGGSCENVVSNDMVQKLNLKTEKHPRPYKLSWFRKGNEVKVDKQCLVQFSIGSKYKDEVLCDVVPMDACHLLLGRPWQYDRRTHHDGYKYTYTFVKDGVKVILGPSKMNNIPKPCKGEGNNLLSRAEICRAVHESEETYALVVLEENEEVYDIQAPVQPLLLEFSDVVPEEIPPGLPPMRDIQHCIDLVPGASLPNKAAYRMSPQQHEELQRQVDDLLNKGMVKENKSPCAVPALLVPKKDGSWRMCVDSRAVNKITIKYRFPIPRFDDLIDQLSGSKVHSKIDLRSGYHQIRIRPGDEWKTAFKTRDGLYEWMVMPFGMSNAPSTFMRLMNDIFKPFIGKFVVVYFDDIMIYSRDEKQHLEHLRAIFQVLREQKLYANLKKCHFLAESLVFLGFVVSADGLKMDNNKVEAITCWPTPASLHDIRSFHGLASFYRRFIRNFSSIIAPITECLKGGSFHWTEEAQKSFELLKKKVSEAPILALPDFNKVFEVDCDASNVGIGAVLSQEGQPIAYFSEKLNDGRKNYSTYDKEFYAIVRALDHWQHYLLHKEFILFSDHEALKYINSQQKLSARHAKWVEFLQSFTFSIKHKSGALNKVADALSRRRSLMSTMQVMVLGFDILKELYKDDPCFGQIWEHSSNRPIRDFVIQDGFLFKNNRLCIPACSLRKAIIFEAHEGGLAGHFGRDKTLALVQENFYWPRMERDVKRHVEGCRVCRIAKSRSQNTGLYTPLPVPLAPWEDVSLDFVVGLPRTQRSKDSIMVVVDRFSKMAHFIVKLHGVPKTITSDRDTKFTGHFWRTLWKKLGTHLQFSSSHHPQTDGQTEVVNRSLGNLLRSLVGNNPRQWDLTLAQSEFAYNRSISQTTGKSPFEVVYGQNTSSPLDLAPLPATSHFSGDAADRADHIKKLHEHVRLKIAKQNEKYKKQADKYRKPAVFKEGDLVWIHLRKERFPRGRSGKLSPRADGPFKVLQRIGENAYKIELPGNYGVSATFNVSDLSPYIDNDGNKDSRTSPFQPGENDAENSEF</sequence>
<keyword evidence="3" id="KW-0548">Nucleotidyltransferase</keyword>
<dbReference type="InterPro" id="IPR043502">
    <property type="entry name" value="DNA/RNA_pol_sf"/>
</dbReference>
<keyword evidence="5" id="KW-0255">Endonuclease</keyword>
<keyword evidence="8" id="KW-0479">Metal-binding</keyword>
<organism evidence="13 14">
    <name type="scientific">Daucus carota subsp. sativus</name>
    <name type="common">Carrot</name>
    <dbReference type="NCBI Taxonomy" id="79200"/>
    <lineage>
        <taxon>Eukaryota</taxon>
        <taxon>Viridiplantae</taxon>
        <taxon>Streptophyta</taxon>
        <taxon>Embryophyta</taxon>
        <taxon>Tracheophyta</taxon>
        <taxon>Spermatophyta</taxon>
        <taxon>Magnoliopsida</taxon>
        <taxon>eudicotyledons</taxon>
        <taxon>Gunneridae</taxon>
        <taxon>Pentapetalae</taxon>
        <taxon>asterids</taxon>
        <taxon>campanulids</taxon>
        <taxon>Apiales</taxon>
        <taxon>Apiaceae</taxon>
        <taxon>Apioideae</taxon>
        <taxon>Scandiceae</taxon>
        <taxon>Daucinae</taxon>
        <taxon>Daucus</taxon>
        <taxon>Daucus sect. Daucus</taxon>
    </lineage>
</organism>
<dbReference type="Gene3D" id="3.10.10.10">
    <property type="entry name" value="HIV Type 1 Reverse Transcriptase, subunit A, domain 1"/>
    <property type="match status" value="1"/>
</dbReference>
<evidence type="ECO:0000256" key="1">
    <source>
        <dbReference type="ARBA" id="ARBA00012493"/>
    </source>
</evidence>
<dbReference type="EC" id="2.7.7.49" evidence="1"/>
<feature type="compositionally biased region" description="Basic and acidic residues" evidence="9">
    <location>
        <begin position="279"/>
        <end position="294"/>
    </location>
</feature>
<dbReference type="CDD" id="cd09274">
    <property type="entry name" value="RNase_HI_RT_Ty3"/>
    <property type="match status" value="1"/>
</dbReference>